<dbReference type="GO" id="GO:0046872">
    <property type="term" value="F:metal ion binding"/>
    <property type="evidence" value="ECO:0007669"/>
    <property type="project" value="UniProtKB-KW"/>
</dbReference>
<reference evidence="7" key="4">
    <citation type="journal article" date="2019" name="Int. J. Syst. Evol. Microbiol.">
        <title>Streptococcus chenjunshii sp. nov. isolated from feces of Tibetan antelopes.</title>
        <authorList>
            <person name="Tian Z."/>
            <person name="Lu S."/>
            <person name="Jin D."/>
            <person name="Yang J."/>
            <person name="Pu J."/>
            <person name="Lai X.H."/>
            <person name="Bai X.N."/>
            <person name="Wu X.M."/>
            <person name="Li J."/>
            <person name="Wang S."/>
            <person name="Xu J."/>
        </authorList>
    </citation>
    <scope>NUCLEOTIDE SEQUENCE</scope>
    <source>
        <strain evidence="7">Z15</strain>
    </source>
</reference>
<dbReference type="SUPFAM" id="SSF56281">
    <property type="entry name" value="Metallo-hydrolase/oxidoreductase"/>
    <property type="match status" value="1"/>
</dbReference>
<keyword evidence="5" id="KW-0862">Zinc</keyword>
<accession>A0A346NCP9</accession>
<evidence type="ECO:0000256" key="1">
    <source>
        <dbReference type="ARBA" id="ARBA00001947"/>
    </source>
</evidence>
<dbReference type="InterPro" id="IPR001279">
    <property type="entry name" value="Metallo-B-lactamas"/>
</dbReference>
<evidence type="ECO:0000259" key="6">
    <source>
        <dbReference type="SMART" id="SM00849"/>
    </source>
</evidence>
<keyword evidence="3" id="KW-0479">Metal-binding</keyword>
<organism evidence="9 11">
    <name type="scientific">Streptococcus chenjunshii</name>
    <dbReference type="NCBI Taxonomy" id="2173853"/>
    <lineage>
        <taxon>Bacteria</taxon>
        <taxon>Bacillati</taxon>
        <taxon>Bacillota</taxon>
        <taxon>Bacilli</taxon>
        <taxon>Lactobacillales</taxon>
        <taxon>Streptococcaceae</taxon>
        <taxon>Streptococcus</taxon>
    </lineage>
</organism>
<dbReference type="EMBL" id="QVQZ01000004">
    <property type="protein sequence ID" value="RFU53675.1"/>
    <property type="molecule type" value="Genomic_DNA"/>
</dbReference>
<dbReference type="Pfam" id="PF00753">
    <property type="entry name" value="Lactamase_B"/>
    <property type="match status" value="1"/>
</dbReference>
<dbReference type="KEGG" id="schj:DDV21_006715"/>
<evidence type="ECO:0000256" key="3">
    <source>
        <dbReference type="ARBA" id="ARBA00022723"/>
    </source>
</evidence>
<dbReference type="EMBL" id="QVQY01000004">
    <property type="protein sequence ID" value="RFU51555.1"/>
    <property type="molecule type" value="Genomic_DNA"/>
</dbReference>
<keyword evidence="12" id="KW-1185">Reference proteome</keyword>
<reference evidence="10" key="3">
    <citation type="submission" date="2018-08" db="EMBL/GenBank/DDBJ databases">
        <title>Streptococcus chenjunshii sp. nov., isolated from stools sample of the Tibetan antelope in the Qinghai-Tibet plateau, China.</title>
        <authorList>
            <person name="Tian Z."/>
        </authorList>
    </citation>
    <scope>NUCLEOTIDE SEQUENCE [LARGE SCALE GENOMIC DNA]</scope>
    <source>
        <strain evidence="10">Z15</strain>
    </source>
</reference>
<evidence type="ECO:0000313" key="11">
    <source>
        <dbReference type="Proteomes" id="UP000262901"/>
    </source>
</evidence>
<comment type="similarity">
    <text evidence="2">Belongs to the metallo-beta-lactamase superfamily.</text>
</comment>
<sequence length="273" mass="31088">METIKLHILHTGTVIVDEALPYHRDTDSPIAWTGFLRGKKHRMELPVSVYLIEHPKGLVLIDTGWHTDNRHRQLRNLSFQWFVNKAVLPEGQTVHEQLAKLGYSPSDIDAVVLSHLHCDHADGLRLVKEAKKILVSEPEWQTAKKDRFKYLHHEWKGVDLQTFTLTKTGKGPQGMSYDLFGDGSIEFIWIPGHSDGLCATTIKNTQTGRYILLTSDAGYSPKNWEENLTPGVVSDREKAREALEWVRQTVRDPLCQAAFANHDPNLDEQVIEI</sequence>
<dbReference type="InterPro" id="IPR036866">
    <property type="entry name" value="RibonucZ/Hydroxyglut_hydro"/>
</dbReference>
<dbReference type="Gene3D" id="3.60.15.10">
    <property type="entry name" value="Ribonuclease Z/Hydroxyacylglutathione hydrolase-like"/>
    <property type="match status" value="1"/>
</dbReference>
<gene>
    <name evidence="7" type="ORF">DDV21_006715</name>
    <name evidence="8" type="ORF">DDV22_02615</name>
    <name evidence="9" type="ORF">DDV23_03015</name>
</gene>
<name>A0A372KN15_9STRE</name>
<dbReference type="InterPro" id="IPR051013">
    <property type="entry name" value="MBL_superfamily_lactonases"/>
</dbReference>
<comment type="cofactor">
    <cofactor evidence="1">
        <name>Zn(2+)</name>
        <dbReference type="ChEBI" id="CHEBI:29105"/>
    </cofactor>
</comment>
<feature type="domain" description="Metallo-beta-lactamase" evidence="6">
    <location>
        <begin position="46"/>
        <end position="262"/>
    </location>
</feature>
<evidence type="ECO:0000313" key="10">
    <source>
        <dbReference type="Proteomes" id="UP000246115"/>
    </source>
</evidence>
<evidence type="ECO:0000256" key="4">
    <source>
        <dbReference type="ARBA" id="ARBA00022801"/>
    </source>
</evidence>
<keyword evidence="4" id="KW-0378">Hydrolase</keyword>
<reference evidence="9 11" key="2">
    <citation type="submission" date="2018-08" db="EMBL/GenBank/DDBJ databases">
        <title>Draft genome of Streptococcus sp. nov. Z1.</title>
        <authorList>
            <person name="Tian Z."/>
        </authorList>
    </citation>
    <scope>NUCLEOTIDE SEQUENCE [LARGE SCALE GENOMIC DNA]</scope>
    <source>
        <strain evidence="9">Z1</strain>
        <strain evidence="11">Z1(2018)</strain>
    </source>
</reference>
<dbReference type="RefSeq" id="WP_116877630.1">
    <property type="nucleotide sequence ID" value="NZ_CP031733.1"/>
</dbReference>
<evidence type="ECO:0000256" key="2">
    <source>
        <dbReference type="ARBA" id="ARBA00007749"/>
    </source>
</evidence>
<dbReference type="OrthoDB" id="9802897at2"/>
<protein>
    <submittedName>
        <fullName evidence="9">N-acyl homoserine lactonase family protein</fullName>
    </submittedName>
</protein>
<reference evidence="8 12" key="1">
    <citation type="submission" date="2018-08" db="EMBL/GenBank/DDBJ databases">
        <title>Draft genome of Streptococcus sp .nov. Z2.</title>
        <authorList>
            <person name="Tian Z."/>
        </authorList>
    </citation>
    <scope>NUCLEOTIDE SEQUENCE [LARGE SCALE GENOMIC DNA]</scope>
    <source>
        <strain evidence="8 12">Z2</strain>
    </source>
</reference>
<dbReference type="Proteomes" id="UP000262901">
    <property type="component" value="Unassembled WGS sequence"/>
</dbReference>
<dbReference type="Proteomes" id="UP000264056">
    <property type="component" value="Unassembled WGS sequence"/>
</dbReference>
<dbReference type="PANTHER" id="PTHR42978:SF2">
    <property type="entry name" value="102 KBASES UNSTABLE REGION: FROM 1 TO 119443"/>
    <property type="match status" value="1"/>
</dbReference>
<evidence type="ECO:0000313" key="9">
    <source>
        <dbReference type="EMBL" id="RFU53675.1"/>
    </source>
</evidence>
<dbReference type="CDD" id="cd07729">
    <property type="entry name" value="AHL_lactonase_MBL-fold"/>
    <property type="match status" value="1"/>
</dbReference>
<dbReference type="EMBL" id="CP031733">
    <property type="protein sequence ID" value="AXQ78794.1"/>
    <property type="molecule type" value="Genomic_DNA"/>
</dbReference>
<evidence type="ECO:0000313" key="8">
    <source>
        <dbReference type="EMBL" id="RFU51555.1"/>
    </source>
</evidence>
<accession>A0A372KN15</accession>
<dbReference type="PANTHER" id="PTHR42978">
    <property type="entry name" value="QUORUM-QUENCHING LACTONASE YTNP-RELATED-RELATED"/>
    <property type="match status" value="1"/>
</dbReference>
<evidence type="ECO:0000313" key="12">
    <source>
        <dbReference type="Proteomes" id="UP000264056"/>
    </source>
</evidence>
<proteinExistence type="inferred from homology"/>
<evidence type="ECO:0000256" key="5">
    <source>
        <dbReference type="ARBA" id="ARBA00022833"/>
    </source>
</evidence>
<dbReference type="AlphaFoldDB" id="A0A372KN15"/>
<dbReference type="SMART" id="SM00849">
    <property type="entry name" value="Lactamase_B"/>
    <property type="match status" value="1"/>
</dbReference>
<evidence type="ECO:0000313" key="7">
    <source>
        <dbReference type="EMBL" id="AXQ78794.1"/>
    </source>
</evidence>
<dbReference type="Proteomes" id="UP000246115">
    <property type="component" value="Chromosome"/>
</dbReference>
<dbReference type="GO" id="GO:0016787">
    <property type="term" value="F:hydrolase activity"/>
    <property type="evidence" value="ECO:0007669"/>
    <property type="project" value="UniProtKB-KW"/>
</dbReference>